<protein>
    <submittedName>
        <fullName evidence="2">Uncharacterized protein</fullName>
    </submittedName>
</protein>
<evidence type="ECO:0000313" key="3">
    <source>
        <dbReference type="Proteomes" id="UP001139150"/>
    </source>
</evidence>
<dbReference type="EMBL" id="JAKRYL010000002">
    <property type="protein sequence ID" value="MCL7746001.1"/>
    <property type="molecule type" value="Genomic_DNA"/>
</dbReference>
<keyword evidence="3" id="KW-1185">Reference proteome</keyword>
<evidence type="ECO:0000313" key="2">
    <source>
        <dbReference type="EMBL" id="MCL7746001.1"/>
    </source>
</evidence>
<organism evidence="2 3">
    <name type="scientific">Halalkalibacter alkaliphilus</name>
    <dbReference type="NCBI Taxonomy" id="2917993"/>
    <lineage>
        <taxon>Bacteria</taxon>
        <taxon>Bacillati</taxon>
        <taxon>Bacillota</taxon>
        <taxon>Bacilli</taxon>
        <taxon>Bacillales</taxon>
        <taxon>Bacillaceae</taxon>
        <taxon>Halalkalibacter</taxon>
    </lineage>
</organism>
<gene>
    <name evidence="2" type="ORF">MF646_02585</name>
</gene>
<reference evidence="2" key="1">
    <citation type="submission" date="2022-02" db="EMBL/GenBank/DDBJ databases">
        <title>Halalkalibacter sp. nov. isolated from Lonar Lake, India.</title>
        <authorList>
            <person name="Joshi A."/>
            <person name="Thite S."/>
            <person name="Lodha T."/>
        </authorList>
    </citation>
    <scope>NUCLEOTIDE SEQUENCE</scope>
    <source>
        <strain evidence="2">MEB205</strain>
    </source>
</reference>
<keyword evidence="1" id="KW-0812">Transmembrane</keyword>
<comment type="caution">
    <text evidence="2">The sequence shown here is derived from an EMBL/GenBank/DDBJ whole genome shotgun (WGS) entry which is preliminary data.</text>
</comment>
<name>A0A9X1ZX69_9BACI</name>
<sequence length="60" mass="7008">MYTALLIISISIIFVLFLGVMMLGNRVAHTLEYLQAKEADQELAEIEEMMKQYNKRENDK</sequence>
<keyword evidence="1" id="KW-1133">Transmembrane helix</keyword>
<accession>A0A9X1ZX69</accession>
<feature type="transmembrane region" description="Helical" evidence="1">
    <location>
        <begin position="6"/>
        <end position="24"/>
    </location>
</feature>
<dbReference type="Proteomes" id="UP001139150">
    <property type="component" value="Unassembled WGS sequence"/>
</dbReference>
<proteinExistence type="predicted"/>
<keyword evidence="1" id="KW-0472">Membrane</keyword>
<dbReference type="RefSeq" id="WP_250094931.1">
    <property type="nucleotide sequence ID" value="NZ_JAKRYL010000002.1"/>
</dbReference>
<dbReference type="AlphaFoldDB" id="A0A9X1ZX69"/>
<evidence type="ECO:0000256" key="1">
    <source>
        <dbReference type="SAM" id="Phobius"/>
    </source>
</evidence>